<accession>E0UM16</accession>
<dbReference type="NCBIfam" id="TIGR00287">
    <property type="entry name" value="cas1"/>
    <property type="match status" value="1"/>
</dbReference>
<evidence type="ECO:0000256" key="8">
    <source>
        <dbReference type="ARBA" id="ARBA00023211"/>
    </source>
</evidence>
<evidence type="ECO:0000256" key="3">
    <source>
        <dbReference type="ARBA" id="ARBA00022759"/>
    </source>
</evidence>
<dbReference type="InterPro" id="IPR002729">
    <property type="entry name" value="CRISPR-assoc_Cas1"/>
</dbReference>
<name>E0UM16_GLOV7</name>
<evidence type="ECO:0000256" key="1">
    <source>
        <dbReference type="ARBA" id="ARBA00022722"/>
    </source>
</evidence>
<proteinExistence type="inferred from homology"/>
<dbReference type="GO" id="GO:0051607">
    <property type="term" value="P:defense response to virus"/>
    <property type="evidence" value="ECO:0007669"/>
    <property type="project" value="UniProtKB-UniRule"/>
</dbReference>
<dbReference type="Gene3D" id="3.100.10.20">
    <property type="entry name" value="CRISPR-associated endonuclease Cas1, N-terminal domain"/>
    <property type="match status" value="1"/>
</dbReference>
<evidence type="ECO:0000256" key="10">
    <source>
        <dbReference type="HAMAP-Rule" id="MF_01470"/>
    </source>
</evidence>
<keyword evidence="7 10" id="KW-0238">DNA-binding</keyword>
<geneLocation type="plasmid" evidence="12 13">
    <name>Cy782201</name>
</geneLocation>
<dbReference type="Pfam" id="PF00078">
    <property type="entry name" value="RVT_1"/>
    <property type="match status" value="1"/>
</dbReference>
<comment type="similarity">
    <text evidence="10">Belongs to the CRISPR-associated endonuclease Cas1 family.</text>
</comment>
<feature type="binding site" evidence="10">
    <location>
        <position position="575"/>
    </location>
    <ligand>
        <name>Mn(2+)</name>
        <dbReference type="ChEBI" id="CHEBI:29035"/>
    </ligand>
</feature>
<organism evidence="12 13">
    <name type="scientific">Gloeothece verrucosa (strain PCC 7822)</name>
    <name type="common">Cyanothece sp. (strain PCC 7822)</name>
    <dbReference type="NCBI Taxonomy" id="497965"/>
    <lineage>
        <taxon>Bacteria</taxon>
        <taxon>Bacillati</taxon>
        <taxon>Cyanobacteriota</taxon>
        <taxon>Cyanophyceae</taxon>
        <taxon>Oscillatoriophycideae</taxon>
        <taxon>Chroococcales</taxon>
        <taxon>Aphanothecaceae</taxon>
        <taxon>Gloeothece</taxon>
        <taxon>Gloeothece verrucosa</taxon>
    </lineage>
</organism>
<comment type="subunit">
    <text evidence="9 10">Homodimer, forms a heterotetramer with a Cas2 homodimer.</text>
</comment>
<dbReference type="GO" id="GO:0003677">
    <property type="term" value="F:DNA binding"/>
    <property type="evidence" value="ECO:0007669"/>
    <property type="project" value="UniProtKB-KW"/>
</dbReference>
<dbReference type="InterPro" id="IPR043502">
    <property type="entry name" value="DNA/RNA_pol_sf"/>
</dbReference>
<keyword evidence="2 10" id="KW-0479">Metal-binding</keyword>
<dbReference type="InterPro" id="IPR042206">
    <property type="entry name" value="CRISPR-assoc_Cas1_C"/>
</dbReference>
<dbReference type="HAMAP" id="MF_01470">
    <property type="entry name" value="Cas1"/>
    <property type="match status" value="1"/>
</dbReference>
<dbReference type="KEGG" id="cyj:Cyan7822_6172"/>
<dbReference type="SUPFAM" id="SSF56672">
    <property type="entry name" value="DNA/RNA polymerases"/>
    <property type="match status" value="1"/>
</dbReference>
<comment type="function">
    <text evidence="10">CRISPR (clustered regularly interspaced short palindromic repeat), is an adaptive immune system that provides protection against mobile genetic elements (viruses, transposable elements and conjugative plasmids). CRISPR clusters contain spacers, sequences complementary to antecedent mobile elements, and target invading nucleic acids. CRISPR clusters are transcribed and processed into CRISPR RNA (crRNA). Acts as a dsDNA endonuclease. Involved in the integration of spacer DNA into the CRISPR cassette.</text>
</comment>
<dbReference type="Proteomes" id="UP000008206">
    <property type="component" value="Plasmid Cy782201"/>
</dbReference>
<feature type="domain" description="Reverse transcriptase" evidence="11">
    <location>
        <begin position="43"/>
        <end position="269"/>
    </location>
</feature>
<dbReference type="GO" id="GO:0004519">
    <property type="term" value="F:endonuclease activity"/>
    <property type="evidence" value="ECO:0007669"/>
    <property type="project" value="UniProtKB-UniRule"/>
</dbReference>
<dbReference type="CDD" id="cd09634">
    <property type="entry name" value="Cas1_I-II-III"/>
    <property type="match status" value="1"/>
</dbReference>
<dbReference type="GO" id="GO:0046872">
    <property type="term" value="F:metal ion binding"/>
    <property type="evidence" value="ECO:0007669"/>
    <property type="project" value="UniProtKB-UniRule"/>
</dbReference>
<evidence type="ECO:0000256" key="6">
    <source>
        <dbReference type="ARBA" id="ARBA00023118"/>
    </source>
</evidence>
<evidence type="ECO:0000256" key="2">
    <source>
        <dbReference type="ARBA" id="ARBA00022723"/>
    </source>
</evidence>
<evidence type="ECO:0000256" key="5">
    <source>
        <dbReference type="ARBA" id="ARBA00022842"/>
    </source>
</evidence>
<dbReference type="PANTHER" id="PTHR34353:SF2">
    <property type="entry name" value="CRISPR-ASSOCIATED ENDONUCLEASE CAS1 1"/>
    <property type="match status" value="1"/>
</dbReference>
<dbReference type="PANTHER" id="PTHR34353">
    <property type="entry name" value="CRISPR-ASSOCIATED ENDONUCLEASE CAS1 1"/>
    <property type="match status" value="1"/>
</dbReference>
<feature type="binding site" evidence="10">
    <location>
        <position position="495"/>
    </location>
    <ligand>
        <name>Mn(2+)</name>
        <dbReference type="ChEBI" id="CHEBI:29035"/>
    </ligand>
</feature>
<reference evidence="13" key="1">
    <citation type="journal article" date="2011" name="MBio">
        <title>Novel metabolic attributes of the genus Cyanothece, comprising a group of unicellular nitrogen-fixing Cyanobacteria.</title>
        <authorList>
            <person name="Bandyopadhyay A."/>
            <person name="Elvitigala T."/>
            <person name="Welsh E."/>
            <person name="Stockel J."/>
            <person name="Liberton M."/>
            <person name="Min H."/>
            <person name="Sherman L.A."/>
            <person name="Pakrasi H.B."/>
        </authorList>
    </citation>
    <scope>NUCLEOTIDE SEQUENCE [LARGE SCALE GENOMIC DNA]</scope>
    <source>
        <strain evidence="13">PCC 7822</strain>
        <plasmid evidence="13">Cy782201</plasmid>
    </source>
</reference>
<protein>
    <recommendedName>
        <fullName evidence="10">CRISPR-associated endonuclease Cas1</fullName>
        <ecNumber evidence="10">3.1.-.-</ecNumber>
    </recommendedName>
</protein>
<keyword evidence="4 10" id="KW-0378">Hydrolase</keyword>
<evidence type="ECO:0000313" key="12">
    <source>
        <dbReference type="EMBL" id="ADN17996.1"/>
    </source>
</evidence>
<evidence type="ECO:0000256" key="7">
    <source>
        <dbReference type="ARBA" id="ARBA00023125"/>
    </source>
</evidence>
<feature type="binding site" evidence="10">
    <location>
        <position position="560"/>
    </location>
    <ligand>
        <name>Mn(2+)</name>
        <dbReference type="ChEBI" id="CHEBI:29035"/>
    </ligand>
</feature>
<sequence>MQFPLNELYYAWEQVRRGSPSPGIDGITTDLFAGVKKDELIRLQQELIEEIYQPYPARGFYLPKNNGDKRLLGIPAVRDRVVQRWLLEDLYLPLEEVFTDCSYAYRPGRGIQMAVKHLYYYYQIQPKWIIKSDIRSFFDSLNWSILLSILEHLKLDPIIQQLVEQQLKSGIVLKGRYFPRNQGVLQGAVLSGALANLYLSEFDRKCLEKGINLVRYGDDFVAACQSLGEAERTLNLITQWLERIYLQLHPKKTEIYAPDQEFTFLGYLFKKGQVYAPLPPEPRKKGYPLDPSGMPRRPRPIYIHSFLSQPPKICSLKPKTSTQPKILTNPKHYFVDTMTTLYITDQGSYLKAQGYQFHIFYQRELRCKIPVNQVSHIVLFGCCNITHGAVRLALTRRIPLLYLSQRGRYFGRLETEGQAKVEYLSQQVKRAENPEFTRLQAENIVRAKLNNSRVLLMRLNRRRSNSSVKQAIANLEKLRDNLPLANSMDELRGYEGKAATVYFQALGSLFQAPFTFEKRSKRPPTDPVNSLLSLGYTLLSQNMHSFVEAMGLHTHFGNLHVPRNNHPALVSDLIEEFRAPLVDSLVVYLVNKKIFTPEDFTPPDGRNGVYLHPDSLKKFLKHWEEKLHSEMTHPYTQYKVSMRRCLELQVREYIASLMGDTDGYRPMLWTK</sequence>
<keyword evidence="8 10" id="KW-0464">Manganese</keyword>
<gene>
    <name evidence="10" type="primary">cas1</name>
    <name evidence="12" type="ordered locus">Cyan7822_6172</name>
</gene>
<evidence type="ECO:0000259" key="11">
    <source>
        <dbReference type="PROSITE" id="PS50878"/>
    </source>
</evidence>
<dbReference type="HOGENOM" id="CLU_012698_1_0_3"/>
<keyword evidence="1 10" id="KW-0540">Nuclease</keyword>
<dbReference type="GO" id="GO:0016787">
    <property type="term" value="F:hydrolase activity"/>
    <property type="evidence" value="ECO:0007669"/>
    <property type="project" value="UniProtKB-KW"/>
</dbReference>
<evidence type="ECO:0000256" key="9">
    <source>
        <dbReference type="ARBA" id="ARBA00038592"/>
    </source>
</evidence>
<evidence type="ECO:0000256" key="4">
    <source>
        <dbReference type="ARBA" id="ARBA00022801"/>
    </source>
</evidence>
<dbReference type="PROSITE" id="PS50878">
    <property type="entry name" value="RT_POL"/>
    <property type="match status" value="1"/>
</dbReference>
<keyword evidence="5 10" id="KW-0460">Magnesium</keyword>
<dbReference type="EMBL" id="CP002199">
    <property type="protein sequence ID" value="ADN17996.1"/>
    <property type="molecule type" value="Genomic_DNA"/>
</dbReference>
<comment type="cofactor">
    <cofactor evidence="10">
        <name>Mg(2+)</name>
        <dbReference type="ChEBI" id="CHEBI:18420"/>
    </cofactor>
    <cofactor evidence="10">
        <name>Mn(2+)</name>
        <dbReference type="ChEBI" id="CHEBI:29035"/>
    </cofactor>
</comment>
<dbReference type="RefSeq" id="WP_013334746.1">
    <property type="nucleotide sequence ID" value="NC_014533.1"/>
</dbReference>
<evidence type="ECO:0000313" key="13">
    <source>
        <dbReference type="Proteomes" id="UP000008206"/>
    </source>
</evidence>
<dbReference type="EC" id="3.1.-.-" evidence="10"/>
<dbReference type="AlphaFoldDB" id="E0UM16"/>
<dbReference type="OrthoDB" id="9803119at2"/>
<dbReference type="InterPro" id="IPR000477">
    <property type="entry name" value="RT_dom"/>
</dbReference>
<dbReference type="InterPro" id="IPR050646">
    <property type="entry name" value="Cas1"/>
</dbReference>
<dbReference type="Pfam" id="PF01867">
    <property type="entry name" value="Cas_Cas1"/>
    <property type="match status" value="1"/>
</dbReference>
<dbReference type="GO" id="GO:0043571">
    <property type="term" value="P:maintenance of CRISPR repeat elements"/>
    <property type="evidence" value="ECO:0007669"/>
    <property type="project" value="UniProtKB-UniRule"/>
</dbReference>
<keyword evidence="6 10" id="KW-0051">Antiviral defense</keyword>
<dbReference type="CDD" id="cd01651">
    <property type="entry name" value="RT_G2_intron"/>
    <property type="match status" value="1"/>
</dbReference>
<keyword evidence="3 10" id="KW-0255">Endonuclease</keyword>
<keyword evidence="13" id="KW-1185">Reference proteome</keyword>
<dbReference type="Gene3D" id="1.20.120.920">
    <property type="entry name" value="CRISPR-associated endonuclease Cas1, C-terminal domain"/>
    <property type="match status" value="1"/>
</dbReference>
<dbReference type="InterPro" id="IPR042211">
    <property type="entry name" value="CRISPR-assoc_Cas1_N"/>
</dbReference>
<keyword evidence="12" id="KW-0614">Plasmid</keyword>